<evidence type="ECO:0000256" key="1">
    <source>
        <dbReference type="ARBA" id="ARBA00006814"/>
    </source>
</evidence>
<dbReference type="InterPro" id="IPR023430">
    <property type="entry name" value="Pept_HybD-like_dom_sf"/>
</dbReference>
<dbReference type="PANTHER" id="PTHR30302">
    <property type="entry name" value="HYDROGENASE 1 MATURATION PROTEASE"/>
    <property type="match status" value="1"/>
</dbReference>
<dbReference type="GO" id="GO:0004190">
    <property type="term" value="F:aspartic-type endopeptidase activity"/>
    <property type="evidence" value="ECO:0007669"/>
    <property type="project" value="UniProtKB-KW"/>
</dbReference>
<sequence>MAEFIDEDAFMKKTLVLGIGNAWRGDDAVGLLAAQGLRARKLPGVTVMEASIVDPSLIALWQGYERLVLIDAVVSGAAPGSVHCFDLSQRPLPTDLFSCSTHSFDLAAVIELARTLRQLPPQVWLFGIEAHELSSGQPVSAAVRMGLVHCIDRIVESLQI</sequence>
<keyword evidence="2 5" id="KW-0645">Protease</keyword>
<dbReference type="PANTHER" id="PTHR30302:SF1">
    <property type="entry name" value="HYDROGENASE 2 MATURATION PROTEASE"/>
    <property type="match status" value="1"/>
</dbReference>
<proteinExistence type="inferred from homology"/>
<gene>
    <name evidence="5" type="ORF">ENQ20_05310</name>
</gene>
<keyword evidence="3" id="KW-0064">Aspartyl protease</keyword>
<name>A0A7C1FG47_9CHLR</name>
<comment type="caution">
    <text evidence="5">The sequence shown here is derived from an EMBL/GenBank/DDBJ whole genome shotgun (WGS) entry which is preliminary data.</text>
</comment>
<dbReference type="EMBL" id="DSMG01000058">
    <property type="protein sequence ID" value="HDX30896.1"/>
    <property type="molecule type" value="Genomic_DNA"/>
</dbReference>
<dbReference type="Gene3D" id="3.40.50.1450">
    <property type="entry name" value="HybD-like"/>
    <property type="match status" value="1"/>
</dbReference>
<dbReference type="InterPro" id="IPR000671">
    <property type="entry name" value="Peptidase_A31"/>
</dbReference>
<dbReference type="PRINTS" id="PR00446">
    <property type="entry name" value="HYDRGNUPTAKE"/>
</dbReference>
<accession>A0A7C1FG47</accession>
<protein>
    <submittedName>
        <fullName evidence="5">Hydrogenase maturation protease</fullName>
    </submittedName>
</protein>
<dbReference type="SUPFAM" id="SSF53163">
    <property type="entry name" value="HybD-like"/>
    <property type="match status" value="1"/>
</dbReference>
<comment type="similarity">
    <text evidence="1">Belongs to the peptidase A31 family.</text>
</comment>
<keyword evidence="4" id="KW-0378">Hydrolase</keyword>
<dbReference type="GO" id="GO:0008047">
    <property type="term" value="F:enzyme activator activity"/>
    <property type="evidence" value="ECO:0007669"/>
    <property type="project" value="InterPro"/>
</dbReference>
<evidence type="ECO:0000256" key="3">
    <source>
        <dbReference type="ARBA" id="ARBA00022750"/>
    </source>
</evidence>
<evidence type="ECO:0000313" key="5">
    <source>
        <dbReference type="EMBL" id="HDX30896.1"/>
    </source>
</evidence>
<evidence type="ECO:0000256" key="4">
    <source>
        <dbReference type="ARBA" id="ARBA00022801"/>
    </source>
</evidence>
<organism evidence="5">
    <name type="scientific">Caldilinea aerophila</name>
    <dbReference type="NCBI Taxonomy" id="133453"/>
    <lineage>
        <taxon>Bacteria</taxon>
        <taxon>Bacillati</taxon>
        <taxon>Chloroflexota</taxon>
        <taxon>Caldilineae</taxon>
        <taxon>Caldilineales</taxon>
        <taxon>Caldilineaceae</taxon>
        <taxon>Caldilinea</taxon>
    </lineage>
</organism>
<dbReference type="Pfam" id="PF01750">
    <property type="entry name" value="HycI"/>
    <property type="match status" value="1"/>
</dbReference>
<dbReference type="AlphaFoldDB" id="A0A7C1FG47"/>
<dbReference type="NCBIfam" id="TIGR00072">
    <property type="entry name" value="hydrog_prot"/>
    <property type="match status" value="1"/>
</dbReference>
<reference evidence="5" key="1">
    <citation type="journal article" date="2020" name="mSystems">
        <title>Genome- and Community-Level Interaction Insights into Carbon Utilization and Element Cycling Functions of Hydrothermarchaeota in Hydrothermal Sediment.</title>
        <authorList>
            <person name="Zhou Z."/>
            <person name="Liu Y."/>
            <person name="Xu W."/>
            <person name="Pan J."/>
            <person name="Luo Z.H."/>
            <person name="Li M."/>
        </authorList>
    </citation>
    <scope>NUCLEOTIDE SEQUENCE [LARGE SCALE GENOMIC DNA]</scope>
    <source>
        <strain evidence="5">SpSt-289</strain>
    </source>
</reference>
<dbReference type="CDD" id="cd00518">
    <property type="entry name" value="H2MP"/>
    <property type="match status" value="1"/>
</dbReference>
<dbReference type="GO" id="GO:0016485">
    <property type="term" value="P:protein processing"/>
    <property type="evidence" value="ECO:0007669"/>
    <property type="project" value="TreeGrafter"/>
</dbReference>
<evidence type="ECO:0000256" key="2">
    <source>
        <dbReference type="ARBA" id="ARBA00022670"/>
    </source>
</evidence>